<evidence type="ECO:0000313" key="2">
    <source>
        <dbReference type="Proteomes" id="UP000265520"/>
    </source>
</evidence>
<dbReference type="EMBL" id="LXQA010012912">
    <property type="protein sequence ID" value="MCH87788.1"/>
    <property type="molecule type" value="Genomic_DNA"/>
</dbReference>
<dbReference type="AlphaFoldDB" id="A0A392MM72"/>
<gene>
    <name evidence="1" type="ORF">A2U01_0008666</name>
</gene>
<evidence type="ECO:0000313" key="1">
    <source>
        <dbReference type="EMBL" id="MCH87788.1"/>
    </source>
</evidence>
<sequence length="42" mass="4690">ENIFKDCGEVVDVRLHVDVEFATAEAAEKASLLTLCSLYRSF</sequence>
<dbReference type="Proteomes" id="UP000265520">
    <property type="component" value="Unassembled WGS sequence"/>
</dbReference>
<protein>
    <submittedName>
        <fullName evidence="1">RNA-binding protein 28-like</fullName>
    </submittedName>
</protein>
<dbReference type="SUPFAM" id="SSF54928">
    <property type="entry name" value="RNA-binding domain, RBD"/>
    <property type="match status" value="1"/>
</dbReference>
<dbReference type="GO" id="GO:0003676">
    <property type="term" value="F:nucleic acid binding"/>
    <property type="evidence" value="ECO:0007669"/>
    <property type="project" value="InterPro"/>
</dbReference>
<reference evidence="1 2" key="1">
    <citation type="journal article" date="2018" name="Front. Plant Sci.">
        <title>Red Clover (Trifolium pratense) and Zigzag Clover (T. medium) - A Picture of Genomic Similarities and Differences.</title>
        <authorList>
            <person name="Dluhosova J."/>
            <person name="Istvanek J."/>
            <person name="Nedelnik J."/>
            <person name="Repkova J."/>
        </authorList>
    </citation>
    <scope>NUCLEOTIDE SEQUENCE [LARGE SCALE GENOMIC DNA]</scope>
    <source>
        <strain evidence="2">cv. 10/8</strain>
        <tissue evidence="1">Leaf</tissue>
    </source>
</reference>
<dbReference type="InterPro" id="IPR035979">
    <property type="entry name" value="RBD_domain_sf"/>
</dbReference>
<feature type="non-terminal residue" evidence="1">
    <location>
        <position position="1"/>
    </location>
</feature>
<organism evidence="1 2">
    <name type="scientific">Trifolium medium</name>
    <dbReference type="NCBI Taxonomy" id="97028"/>
    <lineage>
        <taxon>Eukaryota</taxon>
        <taxon>Viridiplantae</taxon>
        <taxon>Streptophyta</taxon>
        <taxon>Embryophyta</taxon>
        <taxon>Tracheophyta</taxon>
        <taxon>Spermatophyta</taxon>
        <taxon>Magnoliopsida</taxon>
        <taxon>eudicotyledons</taxon>
        <taxon>Gunneridae</taxon>
        <taxon>Pentapetalae</taxon>
        <taxon>rosids</taxon>
        <taxon>fabids</taxon>
        <taxon>Fabales</taxon>
        <taxon>Fabaceae</taxon>
        <taxon>Papilionoideae</taxon>
        <taxon>50 kb inversion clade</taxon>
        <taxon>NPAAA clade</taxon>
        <taxon>Hologalegina</taxon>
        <taxon>IRL clade</taxon>
        <taxon>Trifolieae</taxon>
        <taxon>Trifolium</taxon>
    </lineage>
</organism>
<accession>A0A392MM72</accession>
<comment type="caution">
    <text evidence="1">The sequence shown here is derived from an EMBL/GenBank/DDBJ whole genome shotgun (WGS) entry which is preliminary data.</text>
</comment>
<proteinExistence type="predicted"/>
<name>A0A392MM72_9FABA</name>
<keyword evidence="2" id="KW-1185">Reference proteome</keyword>